<dbReference type="PANTHER" id="PTHR35568:SF1">
    <property type="entry name" value="TRANSCRIPTIONAL REGULATOR DAUR"/>
    <property type="match status" value="1"/>
</dbReference>
<reference evidence="3 4" key="1">
    <citation type="submission" date="2017-05" db="EMBL/GenBank/DDBJ databases">
        <title>Butyricicoccus porcorum sp. nov. a butyrate-producing bacterium from the swine intestinal tract.</title>
        <authorList>
            <person name="Trachsel J."/>
            <person name="Humphrey S."/>
            <person name="Allen H.K."/>
        </authorList>
    </citation>
    <scope>NUCLEOTIDE SEQUENCE [LARGE SCALE GENOMIC DNA]</scope>
    <source>
        <strain evidence="3">BB10</strain>
    </source>
</reference>
<dbReference type="PANTHER" id="PTHR35568">
    <property type="entry name" value="TRANSCRIPTIONAL REGULATOR DAUR"/>
    <property type="match status" value="1"/>
</dbReference>
<protein>
    <recommendedName>
        <fullName evidence="5">Transcriptional regulator</fullName>
    </recommendedName>
</protein>
<dbReference type="OrthoDB" id="9796595at2"/>
<evidence type="ECO:0000313" key="4">
    <source>
        <dbReference type="Proteomes" id="UP000194903"/>
    </source>
</evidence>
<organism evidence="3 4">
    <name type="scientific">Butyricicoccus porcorum</name>
    <dbReference type="NCBI Taxonomy" id="1945634"/>
    <lineage>
        <taxon>Bacteria</taxon>
        <taxon>Bacillati</taxon>
        <taxon>Bacillota</taxon>
        <taxon>Clostridia</taxon>
        <taxon>Eubacteriales</taxon>
        <taxon>Butyricicoccaceae</taxon>
        <taxon>Butyricicoccus</taxon>
    </lineage>
</organism>
<dbReference type="Pfam" id="PF13309">
    <property type="entry name" value="HTH_22"/>
    <property type="match status" value="1"/>
</dbReference>
<evidence type="ECO:0008006" key="5">
    <source>
        <dbReference type="Google" id="ProtNLM"/>
    </source>
</evidence>
<comment type="caution">
    <text evidence="3">The sequence shown here is derived from an EMBL/GenBank/DDBJ whole genome shotgun (WGS) entry which is preliminary data.</text>
</comment>
<feature type="domain" description="Transcriptional regulator DauR-like HTH" evidence="2">
    <location>
        <begin position="156"/>
        <end position="217"/>
    </location>
</feature>
<dbReference type="EMBL" id="NHOC01000005">
    <property type="protein sequence ID" value="OUM20454.1"/>
    <property type="molecule type" value="Genomic_DNA"/>
</dbReference>
<dbReference type="AlphaFoldDB" id="A0A252F3T6"/>
<evidence type="ECO:0000313" key="3">
    <source>
        <dbReference type="EMBL" id="OUM20454.1"/>
    </source>
</evidence>
<sequence>MRRAHAEETGVNVVLKTLQILKQVAASLAQQFGPNCEIVIHDLRSKDLNQSIVHIENGHVSNRKVGDGPSEVVLKAMKTDGEVPEDRSGYLTTTTDGKVLKSSTIYIKDDEGKPEYIFAINFDISTLLAAQNALENLTSAPKTERPPEISHNVSELLDQLLEQSVALVGKPVALMNKDDKVAAIKFLNDAGAFLITHSGDRVANYFGISKFTLYSYIGSSK</sequence>
<evidence type="ECO:0000259" key="1">
    <source>
        <dbReference type="Pfam" id="PF08348"/>
    </source>
</evidence>
<gene>
    <name evidence="3" type="ORF">CBW42_06375</name>
</gene>
<dbReference type="Pfam" id="PF08348">
    <property type="entry name" value="PAS_6"/>
    <property type="match status" value="1"/>
</dbReference>
<dbReference type="Proteomes" id="UP000194903">
    <property type="component" value="Unassembled WGS sequence"/>
</dbReference>
<proteinExistence type="predicted"/>
<feature type="domain" description="YheO-like" evidence="1">
    <location>
        <begin position="18"/>
        <end position="132"/>
    </location>
</feature>
<keyword evidence="4" id="KW-1185">Reference proteome</keyword>
<dbReference type="InterPro" id="IPR039446">
    <property type="entry name" value="DauR-like"/>
</dbReference>
<dbReference type="InterPro" id="IPR039445">
    <property type="entry name" value="DauR-like_HTH"/>
</dbReference>
<evidence type="ECO:0000259" key="2">
    <source>
        <dbReference type="Pfam" id="PF13309"/>
    </source>
</evidence>
<dbReference type="InterPro" id="IPR013559">
    <property type="entry name" value="YheO"/>
</dbReference>
<accession>A0A252F3T6</accession>
<name>A0A252F3T6_9FIRM</name>